<accession>A0A8X7N8H6</accession>
<dbReference type="Gene3D" id="2.130.10.10">
    <property type="entry name" value="YVTN repeat-like/Quinoprotein amine dehydrogenase"/>
    <property type="match status" value="1"/>
</dbReference>
<dbReference type="InterPro" id="IPR011044">
    <property type="entry name" value="Quino_amine_DH_bsu"/>
</dbReference>
<feature type="domain" description="Vacuolar import/degradation Vid27 C-terminal" evidence="2">
    <location>
        <begin position="556"/>
        <end position="906"/>
    </location>
</feature>
<evidence type="ECO:0000313" key="5">
    <source>
        <dbReference type="EMBL" id="KAE8267555.1"/>
    </source>
</evidence>
<feature type="compositionally biased region" description="Acidic residues" evidence="1">
    <location>
        <begin position="518"/>
        <end position="531"/>
    </location>
</feature>
<feature type="domain" description="Vid27 N-terminal" evidence="4">
    <location>
        <begin position="1"/>
        <end position="196"/>
    </location>
</feature>
<feature type="domain" description="Vid27 PH-like" evidence="3">
    <location>
        <begin position="277"/>
        <end position="392"/>
    </location>
</feature>
<name>A0A8X7N8H6_9BASI</name>
<dbReference type="Proteomes" id="UP000078113">
    <property type="component" value="Unassembled WGS sequence"/>
</dbReference>
<dbReference type="GO" id="GO:0005634">
    <property type="term" value="C:nucleus"/>
    <property type="evidence" value="ECO:0007669"/>
    <property type="project" value="TreeGrafter"/>
</dbReference>
<evidence type="ECO:0000256" key="1">
    <source>
        <dbReference type="SAM" id="MobiDB-lite"/>
    </source>
</evidence>
<feature type="region of interest" description="Disordered" evidence="1">
    <location>
        <begin position="891"/>
        <end position="918"/>
    </location>
</feature>
<keyword evidence="6" id="KW-1185">Reference proteome</keyword>
<feature type="region of interest" description="Disordered" evidence="1">
    <location>
        <begin position="425"/>
        <end position="537"/>
    </location>
</feature>
<feature type="compositionally biased region" description="Low complexity" evidence="1">
    <location>
        <begin position="441"/>
        <end position="461"/>
    </location>
</feature>
<dbReference type="InterPro" id="IPR040768">
    <property type="entry name" value="Vid27_PH"/>
</dbReference>
<feature type="compositionally biased region" description="Acidic residues" evidence="1">
    <location>
        <begin position="488"/>
        <end position="505"/>
    </location>
</feature>
<evidence type="ECO:0000313" key="6">
    <source>
        <dbReference type="Proteomes" id="UP000078113"/>
    </source>
</evidence>
<dbReference type="Pfam" id="PF17747">
    <property type="entry name" value="VID27_PH"/>
    <property type="match status" value="1"/>
</dbReference>
<dbReference type="Pfam" id="PF08553">
    <property type="entry name" value="VID27"/>
    <property type="match status" value="1"/>
</dbReference>
<dbReference type="InterPro" id="IPR040458">
    <property type="entry name" value="Vid27"/>
</dbReference>
<dbReference type="InterPro" id="IPR015943">
    <property type="entry name" value="WD40/YVTN_repeat-like_dom_sf"/>
</dbReference>
<protein>
    <recommendedName>
        <fullName evidence="7">Vacuolar import and degradation protein 27</fullName>
    </recommendedName>
</protein>
<feature type="compositionally biased region" description="Basic residues" evidence="1">
    <location>
        <begin position="462"/>
        <end position="484"/>
    </location>
</feature>
<evidence type="ECO:0008006" key="7">
    <source>
        <dbReference type="Google" id="ProtNLM"/>
    </source>
</evidence>
<dbReference type="GO" id="GO:0005737">
    <property type="term" value="C:cytoplasm"/>
    <property type="evidence" value="ECO:0007669"/>
    <property type="project" value="TreeGrafter"/>
</dbReference>
<feature type="compositionally biased region" description="Polar residues" evidence="1">
    <location>
        <begin position="243"/>
        <end position="257"/>
    </location>
</feature>
<dbReference type="Pfam" id="PF17748">
    <property type="entry name" value="VID27_N"/>
    <property type="match status" value="1"/>
</dbReference>
<proteinExistence type="predicted"/>
<evidence type="ECO:0000259" key="4">
    <source>
        <dbReference type="Pfam" id="PF17748"/>
    </source>
</evidence>
<feature type="region of interest" description="Disordered" evidence="1">
    <location>
        <begin position="241"/>
        <end position="265"/>
    </location>
</feature>
<evidence type="ECO:0000259" key="3">
    <source>
        <dbReference type="Pfam" id="PF17747"/>
    </source>
</evidence>
<reference evidence="5" key="2">
    <citation type="journal article" date="2019" name="IMA Fungus">
        <title>Genome sequencing and comparison of five Tilletia species to identify candidate genes for the detection of regulated species infecting wheat.</title>
        <authorList>
            <person name="Nguyen H.D.T."/>
            <person name="Sultana T."/>
            <person name="Kesanakurti P."/>
            <person name="Hambleton S."/>
        </authorList>
    </citation>
    <scope>NUCLEOTIDE SEQUENCE</scope>
    <source>
        <strain evidence="5">DAOMC 236422</strain>
    </source>
</reference>
<sequence length="918" mass="101533">MFLVSRLFGGSKESAPATELIQLPSGSLYLIRPSSIRGSRECIYTDALATIRRSTATASPLAGGEPGSPQPFTYELVITRAYDAAGAEAGTADVGTGAEAGGGAEDDERVFIIDENLAFREATTQDDEPTFVWRDTELLPGDNTQVDDEDLLEFVIDDRQVNEVTRKMFYVTFLQCAYEHKFQRSHEGASDEDLAALQYQGDSADAQQEEEEEDEFGLKADDPDALAAQMRSLAVSNPAAAVTASSKSKQQPISASNKRGPPIVQPEPATVAVEEPTVTASADLYLYDAETEMFMKQDSAVGVVVKETGRFLYWLSIASAEKRWVSQRVDVDMNMNFSQDQLSAVWNFFQPVPATEKGKKETFHTYSWLLRFANNDAYDEFQTAFAKLMWETLHDEKWSAAKQKDNARYLTTAYEEDVEMLSQEERDALEAEDEDDEDEAAAAAAAEAATASAPAPVTPKKAPAKAKKTAAAKKGKNVVRKQNHYARDDEEPLFLGVNDDDEDDVDRSLEVQRRREEEEQEEESEEDDGGDESFVQEMLGSSGSRGAIAGTSKPDINSELAVGYKSGRSFVVRGNQIGVFRLSDDQKKLEFSTSIRQVGTPKGKIFSPKKVMLHDNDRALVMMNPDNPNSLFKMDLEVGKVVEEWKVSDDIQIRNAVPTSKFAQMTSESTLIGHGRNSVFKIDPRLSGLKMVDSQYKQYTTKQEFSAATTDEAGHLAVASDKGEIRLFDAIGKNAKTALPSIGDPIRGIDVTADGRYVVATCKTYLLLIDTLIGEGRYAGKLGFDRSFPADAKPVPRRLQLRPQNVALMDQEISFTPARFNTNLENSNETSIVTSTGPYVISWDFNQVKRGILGEYKIRKLADRIVQDAFAHGTDSSIIVAMENDVQMAKREALKRPTRQSLTSTPRRSRSSIVDQRF</sequence>
<feature type="compositionally biased region" description="Basic and acidic residues" evidence="1">
    <location>
        <begin position="506"/>
        <end position="517"/>
    </location>
</feature>
<dbReference type="PANTHER" id="PTHR31913:SF0">
    <property type="entry name" value="VACUOLAR IMPORT AND DEGRADATION PROTEIN 27"/>
    <property type="match status" value="1"/>
</dbReference>
<reference evidence="5" key="1">
    <citation type="submission" date="2016-04" db="EMBL/GenBank/DDBJ databases">
        <authorList>
            <person name="Nguyen H.D."/>
            <person name="Samba Siva P."/>
            <person name="Cullis J."/>
            <person name="Levesque C.A."/>
            <person name="Hambleton S."/>
        </authorList>
    </citation>
    <scope>NUCLEOTIDE SEQUENCE</scope>
    <source>
        <strain evidence="5">DAOMC 236422</strain>
    </source>
</reference>
<organism evidence="5 6">
    <name type="scientific">Tilletia walkeri</name>
    <dbReference type="NCBI Taxonomy" id="117179"/>
    <lineage>
        <taxon>Eukaryota</taxon>
        <taxon>Fungi</taxon>
        <taxon>Dikarya</taxon>
        <taxon>Basidiomycota</taxon>
        <taxon>Ustilaginomycotina</taxon>
        <taxon>Exobasidiomycetes</taxon>
        <taxon>Tilletiales</taxon>
        <taxon>Tilletiaceae</taxon>
        <taxon>Tilletia</taxon>
    </lineage>
</organism>
<dbReference type="InterPro" id="IPR013863">
    <property type="entry name" value="VID27_C"/>
</dbReference>
<dbReference type="InterPro" id="IPR040979">
    <property type="entry name" value="Vid27_N"/>
</dbReference>
<dbReference type="EMBL" id="LWDG02000217">
    <property type="protein sequence ID" value="KAE8267555.1"/>
    <property type="molecule type" value="Genomic_DNA"/>
</dbReference>
<dbReference type="PANTHER" id="PTHR31913">
    <property type="entry name" value="VACUOLAR IMPORT AND DEGRADATION PROTEIN 27"/>
    <property type="match status" value="1"/>
</dbReference>
<comment type="caution">
    <text evidence="5">The sequence shown here is derived from an EMBL/GenBank/DDBJ whole genome shotgun (WGS) entry which is preliminary data.</text>
</comment>
<feature type="compositionally biased region" description="Acidic residues" evidence="1">
    <location>
        <begin position="430"/>
        <end position="440"/>
    </location>
</feature>
<dbReference type="AlphaFoldDB" id="A0A8X7N8H6"/>
<dbReference type="SUPFAM" id="SSF50969">
    <property type="entry name" value="YVTN repeat-like/Quinoprotein amine dehydrogenase"/>
    <property type="match status" value="1"/>
</dbReference>
<gene>
    <name evidence="5" type="ORF">A4X09_0g4790</name>
</gene>
<evidence type="ECO:0000259" key="2">
    <source>
        <dbReference type="Pfam" id="PF08553"/>
    </source>
</evidence>